<dbReference type="Gramene" id="Manes.11G154600.1.v8.1">
    <property type="protein sequence ID" value="Manes.11G154600.1.v8.1.CDS"/>
    <property type="gene ID" value="Manes.11G154600.v8.1"/>
</dbReference>
<dbReference type="InterPro" id="IPR029058">
    <property type="entry name" value="AB_hydrolase_fold"/>
</dbReference>
<dbReference type="SUPFAM" id="SSF53474">
    <property type="entry name" value="alpha/beta-Hydrolases"/>
    <property type="match status" value="1"/>
</dbReference>
<feature type="chain" id="PRO_5013016778" description="Lysosomal Pro-X carboxypeptidase" evidence="6">
    <location>
        <begin position="24"/>
        <end position="497"/>
    </location>
</feature>
<evidence type="ECO:0000313" key="7">
    <source>
        <dbReference type="EMBL" id="OAY38121.1"/>
    </source>
</evidence>
<proteinExistence type="inferred from homology"/>
<dbReference type="PANTHER" id="PTHR11010:SF110">
    <property type="entry name" value="PROLYLCARBOXYPEPTIDASE-LIKE PROTEIN-RELATED"/>
    <property type="match status" value="1"/>
</dbReference>
<dbReference type="Proteomes" id="UP000091857">
    <property type="component" value="Chromosome 11"/>
</dbReference>
<dbReference type="InterPro" id="IPR008758">
    <property type="entry name" value="Peptidase_S28"/>
</dbReference>
<reference evidence="8" key="1">
    <citation type="journal article" date="2016" name="Nat. Biotechnol.">
        <title>Sequencing wild and cultivated cassava and related species reveals extensive interspecific hybridization and genetic diversity.</title>
        <authorList>
            <person name="Bredeson J.V."/>
            <person name="Lyons J.B."/>
            <person name="Prochnik S.E."/>
            <person name="Wu G.A."/>
            <person name="Ha C.M."/>
            <person name="Edsinger-Gonzales E."/>
            <person name="Grimwood J."/>
            <person name="Schmutz J."/>
            <person name="Rabbi I.Y."/>
            <person name="Egesi C."/>
            <person name="Nauluvula P."/>
            <person name="Lebot V."/>
            <person name="Ndunguru J."/>
            <person name="Mkamilo G."/>
            <person name="Bart R.S."/>
            <person name="Setter T.L."/>
            <person name="Gleadow R.M."/>
            <person name="Kulakow P."/>
            <person name="Ferguson M.E."/>
            <person name="Rounsley S."/>
            <person name="Rokhsar D.S."/>
        </authorList>
    </citation>
    <scope>NUCLEOTIDE SEQUENCE [LARGE SCALE GENOMIC DNA]</scope>
    <source>
        <strain evidence="8">cv. AM560-2</strain>
    </source>
</reference>
<sequence length="497" mass="55813">METIVRFSFQLLVLGFLLSSTSHHHVSARLRRNIQSRSVSESAAASKDFTTFYYPQTLDHFNYKPESYTTFNQRYVINFKYWSGPNTSAPILVFFGAEENLDDDIHGIGFLTDNASRFKALLLYIEHRYYGKSVPFGSSKEALKNASSLGYFSSAQALADYAAVIMHVQKNYSAKTSPVIVIGGSYGGLLASWFRLKYPHIALGALASSAPILYFDDSVPLVGFYSIVTKDFKETSESCYKTISESWAEIERIASEPNGLALLSKKFKTCNPLKKSSELKDYLDAIYTEAAQFDYPPTYRVSLVCDGVDGAPNGTDILGRIFAGVAAYLGEKSCYDLNIFNDLTDETSLAWAWQTCSELVLRIGHDKDTMFQASPFNLNNYIKDCKNLFGVLPQPQWITTYYGGHDLKLILHRFASNIIFSNGLRDPYSSGGVLENISDTIVAISTINGSHCLDIHQEQPSDPQWLVMQRKTEVEIIQGWISKYYEDLQLNNPEYSV</sequence>
<gene>
    <name evidence="7" type="ORF">MANES_11G154600v8</name>
</gene>
<dbReference type="Gene3D" id="3.40.50.1820">
    <property type="entry name" value="alpha/beta hydrolase"/>
    <property type="match status" value="1"/>
</dbReference>
<organism evidence="7 8">
    <name type="scientific">Manihot esculenta</name>
    <name type="common">Cassava</name>
    <name type="synonym">Jatropha manihot</name>
    <dbReference type="NCBI Taxonomy" id="3983"/>
    <lineage>
        <taxon>Eukaryota</taxon>
        <taxon>Viridiplantae</taxon>
        <taxon>Streptophyta</taxon>
        <taxon>Embryophyta</taxon>
        <taxon>Tracheophyta</taxon>
        <taxon>Spermatophyta</taxon>
        <taxon>Magnoliopsida</taxon>
        <taxon>eudicotyledons</taxon>
        <taxon>Gunneridae</taxon>
        <taxon>Pentapetalae</taxon>
        <taxon>rosids</taxon>
        <taxon>fabids</taxon>
        <taxon>Malpighiales</taxon>
        <taxon>Euphorbiaceae</taxon>
        <taxon>Crotonoideae</taxon>
        <taxon>Manihoteae</taxon>
        <taxon>Manihot</taxon>
    </lineage>
</organism>
<accession>A0A2C9V1M6</accession>
<keyword evidence="4" id="KW-0378">Hydrolase</keyword>
<keyword evidence="3 6" id="KW-0732">Signal</keyword>
<dbReference type="PANTHER" id="PTHR11010">
    <property type="entry name" value="PROTEASE S28 PRO-X CARBOXYPEPTIDASE-RELATED"/>
    <property type="match status" value="1"/>
</dbReference>
<dbReference type="EMBL" id="CM004397">
    <property type="protein sequence ID" value="OAY38121.1"/>
    <property type="molecule type" value="Genomic_DNA"/>
</dbReference>
<dbReference type="InterPro" id="IPR042269">
    <property type="entry name" value="Ser_carbopepase_S28_SKS"/>
</dbReference>
<comment type="caution">
    <text evidence="7">The sequence shown here is derived from an EMBL/GenBank/DDBJ whole genome shotgun (WGS) entry which is preliminary data.</text>
</comment>
<dbReference type="Gene3D" id="1.20.120.980">
    <property type="entry name" value="Serine carboxypeptidase S28, SKS domain"/>
    <property type="match status" value="1"/>
</dbReference>
<keyword evidence="8" id="KW-1185">Reference proteome</keyword>
<dbReference type="GO" id="GO:0008239">
    <property type="term" value="F:dipeptidyl-peptidase activity"/>
    <property type="evidence" value="ECO:0000318"/>
    <property type="project" value="GO_Central"/>
</dbReference>
<keyword evidence="2" id="KW-0645">Protease</keyword>
<keyword evidence="5" id="KW-0325">Glycoprotein</keyword>
<evidence type="ECO:0000256" key="5">
    <source>
        <dbReference type="ARBA" id="ARBA00023180"/>
    </source>
</evidence>
<protein>
    <recommendedName>
        <fullName evidence="9">Lysosomal Pro-X carboxypeptidase</fullName>
    </recommendedName>
</protein>
<dbReference type="GO" id="GO:0070008">
    <property type="term" value="F:serine-type exopeptidase activity"/>
    <property type="evidence" value="ECO:0007669"/>
    <property type="project" value="InterPro"/>
</dbReference>
<dbReference type="FunFam" id="1.20.120.980:FF:000006">
    <property type="entry name" value="Serine carboxypeptidase S28 family protein"/>
    <property type="match status" value="1"/>
</dbReference>
<evidence type="ECO:0000313" key="8">
    <source>
        <dbReference type="Proteomes" id="UP000091857"/>
    </source>
</evidence>
<evidence type="ECO:0000256" key="1">
    <source>
        <dbReference type="ARBA" id="ARBA00011079"/>
    </source>
</evidence>
<evidence type="ECO:0000256" key="4">
    <source>
        <dbReference type="ARBA" id="ARBA00022801"/>
    </source>
</evidence>
<evidence type="ECO:0008006" key="9">
    <source>
        <dbReference type="Google" id="ProtNLM"/>
    </source>
</evidence>
<dbReference type="OrthoDB" id="2130629at2759"/>
<dbReference type="AlphaFoldDB" id="A0A2C9V1M6"/>
<comment type="similarity">
    <text evidence="1">Belongs to the peptidase S28 family.</text>
</comment>
<evidence type="ECO:0000256" key="2">
    <source>
        <dbReference type="ARBA" id="ARBA00022670"/>
    </source>
</evidence>
<feature type="signal peptide" evidence="6">
    <location>
        <begin position="1"/>
        <end position="23"/>
    </location>
</feature>
<evidence type="ECO:0000256" key="6">
    <source>
        <dbReference type="SAM" id="SignalP"/>
    </source>
</evidence>
<dbReference type="Pfam" id="PF05577">
    <property type="entry name" value="Peptidase_S28"/>
    <property type="match status" value="1"/>
</dbReference>
<name>A0A2C9V1M6_MANES</name>
<dbReference type="GO" id="GO:0006508">
    <property type="term" value="P:proteolysis"/>
    <property type="evidence" value="ECO:0007669"/>
    <property type="project" value="UniProtKB-KW"/>
</dbReference>
<evidence type="ECO:0000256" key="3">
    <source>
        <dbReference type="ARBA" id="ARBA00022729"/>
    </source>
</evidence>
<dbReference type="OMA" id="KETSKRC"/>